<keyword evidence="4" id="KW-1185">Reference proteome</keyword>
<evidence type="ECO:0000256" key="1">
    <source>
        <dbReference type="SAM" id="MobiDB-lite"/>
    </source>
</evidence>
<dbReference type="InterPro" id="IPR039540">
    <property type="entry name" value="UBL3-like_ubiquitin_dom"/>
</dbReference>
<evidence type="ECO:0000313" key="3">
    <source>
        <dbReference type="EMBL" id="CAF0787040.1"/>
    </source>
</evidence>
<dbReference type="AlphaFoldDB" id="A0A813RXM5"/>
<reference evidence="3" key="1">
    <citation type="submission" date="2021-02" db="EMBL/GenBank/DDBJ databases">
        <authorList>
            <person name="Nowell W R."/>
        </authorList>
    </citation>
    <scope>NUCLEOTIDE SEQUENCE</scope>
</reference>
<evidence type="ECO:0000313" key="4">
    <source>
        <dbReference type="Proteomes" id="UP000663828"/>
    </source>
</evidence>
<dbReference type="PROSITE" id="PS50053">
    <property type="entry name" value="UBIQUITIN_2"/>
    <property type="match status" value="1"/>
</dbReference>
<dbReference type="Proteomes" id="UP000663828">
    <property type="component" value="Unassembled WGS sequence"/>
</dbReference>
<dbReference type="PANTHER" id="PTHR13169">
    <property type="entry name" value="UBIQUITIN-LIKE PROTEIN 3 HCG-1 PROTEIN"/>
    <property type="match status" value="1"/>
</dbReference>
<dbReference type="PANTHER" id="PTHR13169:SF0">
    <property type="entry name" value="UBIQUITIN-LIKE PROTEIN 3"/>
    <property type="match status" value="1"/>
</dbReference>
<dbReference type="Pfam" id="PF13881">
    <property type="entry name" value="Rad60-SLD_2"/>
    <property type="match status" value="1"/>
</dbReference>
<protein>
    <recommendedName>
        <fullName evidence="2">Ubiquitin-like domain-containing protein</fullName>
    </recommendedName>
</protein>
<comment type="caution">
    <text evidence="3">The sequence shown here is derived from an EMBL/GenBank/DDBJ whole genome shotgun (WGS) entry which is preliminary data.</text>
</comment>
<dbReference type="EMBL" id="CAJNOR010000077">
    <property type="protein sequence ID" value="CAF0787040.1"/>
    <property type="molecule type" value="Genomic_DNA"/>
</dbReference>
<organism evidence="3 4">
    <name type="scientific">Adineta ricciae</name>
    <name type="common">Rotifer</name>
    <dbReference type="NCBI Taxonomy" id="249248"/>
    <lineage>
        <taxon>Eukaryota</taxon>
        <taxon>Metazoa</taxon>
        <taxon>Spiralia</taxon>
        <taxon>Gnathifera</taxon>
        <taxon>Rotifera</taxon>
        <taxon>Eurotatoria</taxon>
        <taxon>Bdelloidea</taxon>
        <taxon>Adinetida</taxon>
        <taxon>Adinetidae</taxon>
        <taxon>Adineta</taxon>
    </lineage>
</organism>
<dbReference type="SUPFAM" id="SSF54236">
    <property type="entry name" value="Ubiquitin-like"/>
    <property type="match status" value="1"/>
</dbReference>
<accession>A0A813RXM5</accession>
<gene>
    <name evidence="3" type="ORF">XAT740_LOCUS2285</name>
</gene>
<dbReference type="Gene3D" id="3.10.20.90">
    <property type="entry name" value="Phosphatidylinositol 3-kinase Catalytic Subunit, Chain A, domain 1"/>
    <property type="match status" value="1"/>
</dbReference>
<dbReference type="InterPro" id="IPR029071">
    <property type="entry name" value="Ubiquitin-like_domsf"/>
</dbReference>
<sequence length="149" mass="16785">MGSKSSPSDIINLKLILVSGRTAEFQFRPTTTASDVAKYVFENWPEDWGNEQRVDRYEVLRLIYQGRFLHGNVTLGALRLQQGKTTVMHLVPRENLPESTNGDQKRKHKHDTNQERTADHSQNATSPHRSDTTSPNSSTPGCCEGCVIF</sequence>
<dbReference type="InterPro" id="IPR000626">
    <property type="entry name" value="Ubiquitin-like_dom"/>
</dbReference>
<feature type="domain" description="Ubiquitin-like" evidence="2">
    <location>
        <begin position="11"/>
        <end position="95"/>
    </location>
</feature>
<feature type="compositionally biased region" description="Polar residues" evidence="1">
    <location>
        <begin position="120"/>
        <end position="140"/>
    </location>
</feature>
<proteinExistence type="predicted"/>
<evidence type="ECO:0000259" key="2">
    <source>
        <dbReference type="PROSITE" id="PS50053"/>
    </source>
</evidence>
<dbReference type="InterPro" id="IPR040015">
    <property type="entry name" value="UBL3-like"/>
</dbReference>
<name>A0A813RXM5_ADIRI</name>
<feature type="region of interest" description="Disordered" evidence="1">
    <location>
        <begin position="89"/>
        <end position="140"/>
    </location>
</feature>